<keyword evidence="4 9" id="KW-0460">Magnesium</keyword>
<evidence type="ECO:0000256" key="4">
    <source>
        <dbReference type="ARBA" id="ARBA00022842"/>
    </source>
</evidence>
<keyword evidence="2 9" id="KW-0808">Transferase</keyword>
<keyword evidence="15" id="KW-1185">Reference proteome</keyword>
<feature type="binding site" evidence="9">
    <location>
        <position position="312"/>
    </location>
    <ligand>
        <name>2-[(2R,5Z)-2-carboxy-4-methylthiazol-5(2H)-ylidene]ethyl phosphate</name>
        <dbReference type="ChEBI" id="CHEBI:62899"/>
    </ligand>
</feature>
<dbReference type="EMBL" id="JASZZN010000023">
    <property type="protein sequence ID" value="MDM4018603.1"/>
    <property type="molecule type" value="Genomic_DNA"/>
</dbReference>
<evidence type="ECO:0000313" key="15">
    <source>
        <dbReference type="Proteomes" id="UP001239462"/>
    </source>
</evidence>
<evidence type="ECO:0000256" key="11">
    <source>
        <dbReference type="RuleBase" id="RU004253"/>
    </source>
</evidence>
<comment type="catalytic activity">
    <reaction evidence="6 9 10">
        <text>4-methyl-5-(2-phosphooxyethyl)-thiazole + 4-amino-2-methyl-5-(diphosphooxymethyl)pyrimidine + H(+) = thiamine phosphate + diphosphate</text>
        <dbReference type="Rhea" id="RHEA:22328"/>
        <dbReference type="ChEBI" id="CHEBI:15378"/>
        <dbReference type="ChEBI" id="CHEBI:33019"/>
        <dbReference type="ChEBI" id="CHEBI:37575"/>
        <dbReference type="ChEBI" id="CHEBI:57841"/>
        <dbReference type="ChEBI" id="CHEBI:58296"/>
        <dbReference type="EC" id="2.5.1.3"/>
    </reaction>
</comment>
<evidence type="ECO:0000256" key="10">
    <source>
        <dbReference type="RuleBase" id="RU003826"/>
    </source>
</evidence>
<feature type="binding site" evidence="9">
    <location>
        <begin position="279"/>
        <end position="281"/>
    </location>
    <ligand>
        <name>2-[(2R,5Z)-2-carboxy-4-methylthiazol-5(2H)-ylidene]ethyl phosphate</name>
        <dbReference type="ChEBI" id="CHEBI:62899"/>
    </ligand>
</feature>
<accession>A0ABT7PQ50</accession>
<keyword evidence="5 9" id="KW-0784">Thiamine biosynthesis</keyword>
<dbReference type="Pfam" id="PF17792">
    <property type="entry name" value="ThiD2"/>
    <property type="match status" value="1"/>
</dbReference>
<evidence type="ECO:0000256" key="2">
    <source>
        <dbReference type="ARBA" id="ARBA00022679"/>
    </source>
</evidence>
<comment type="catalytic activity">
    <reaction evidence="7 9 10">
        <text>2-(2-carboxy-4-methylthiazol-5-yl)ethyl phosphate + 4-amino-2-methyl-5-(diphosphooxymethyl)pyrimidine + 2 H(+) = thiamine phosphate + CO2 + diphosphate</text>
        <dbReference type="Rhea" id="RHEA:47848"/>
        <dbReference type="ChEBI" id="CHEBI:15378"/>
        <dbReference type="ChEBI" id="CHEBI:16526"/>
        <dbReference type="ChEBI" id="CHEBI:33019"/>
        <dbReference type="ChEBI" id="CHEBI:37575"/>
        <dbReference type="ChEBI" id="CHEBI:57841"/>
        <dbReference type="ChEBI" id="CHEBI:62890"/>
        <dbReference type="EC" id="2.5.1.3"/>
    </reaction>
</comment>
<evidence type="ECO:0000256" key="3">
    <source>
        <dbReference type="ARBA" id="ARBA00022723"/>
    </source>
</evidence>
<evidence type="ECO:0000313" key="14">
    <source>
        <dbReference type="EMBL" id="MDM4018603.1"/>
    </source>
</evidence>
<dbReference type="CDD" id="cd00564">
    <property type="entry name" value="TMP_TenI"/>
    <property type="match status" value="1"/>
</dbReference>
<feature type="binding site" evidence="9">
    <location>
        <begin position="182"/>
        <end position="186"/>
    </location>
    <ligand>
        <name>4-amino-2-methyl-5-(diphosphooxymethyl)pyrimidine</name>
        <dbReference type="ChEBI" id="CHEBI:57841"/>
    </ligand>
</feature>
<dbReference type="NCBIfam" id="TIGR00693">
    <property type="entry name" value="thiE"/>
    <property type="match status" value="1"/>
</dbReference>
<dbReference type="PIRSF" id="PIRSF000512">
    <property type="entry name" value="TMP_PPase_Cyanobac_prd"/>
    <property type="match status" value="1"/>
</dbReference>
<feature type="binding site" evidence="9">
    <location>
        <position position="253"/>
    </location>
    <ligand>
        <name>4-amino-2-methyl-5-(diphosphooxymethyl)pyrimidine</name>
        <dbReference type="ChEBI" id="CHEBI:57841"/>
    </ligand>
</feature>
<evidence type="ECO:0000256" key="5">
    <source>
        <dbReference type="ARBA" id="ARBA00022977"/>
    </source>
</evidence>
<comment type="caution">
    <text evidence="14">The sequence shown here is derived from an EMBL/GenBank/DDBJ whole genome shotgun (WGS) entry which is preliminary data.</text>
</comment>
<evidence type="ECO:0000256" key="6">
    <source>
        <dbReference type="ARBA" id="ARBA00047334"/>
    </source>
</evidence>
<gene>
    <name evidence="9" type="primary">thiE</name>
    <name evidence="14" type="ORF">QTN89_24335</name>
</gene>
<comment type="caution">
    <text evidence="9">Lacks conserved residue(s) required for the propagation of feature annotation.</text>
</comment>
<dbReference type="Pfam" id="PF02581">
    <property type="entry name" value="TMP-TENI"/>
    <property type="match status" value="1"/>
</dbReference>
<organism evidence="14 15">
    <name type="scientific">Roseiconus lacunae</name>
    <dbReference type="NCBI Taxonomy" id="2605694"/>
    <lineage>
        <taxon>Bacteria</taxon>
        <taxon>Pseudomonadati</taxon>
        <taxon>Planctomycetota</taxon>
        <taxon>Planctomycetia</taxon>
        <taxon>Pirellulales</taxon>
        <taxon>Pirellulaceae</taxon>
        <taxon>Roseiconus</taxon>
    </lineage>
</organism>
<dbReference type="InterPro" id="IPR016229">
    <property type="entry name" value="TMP_synthase_cyanobac_bac"/>
</dbReference>
<feature type="domain" description="Thiamine phosphate synthase/TenI" evidence="12">
    <location>
        <begin position="153"/>
        <end position="335"/>
    </location>
</feature>
<dbReference type="NCBIfam" id="NF002727">
    <property type="entry name" value="PRK02615.1"/>
    <property type="match status" value="1"/>
</dbReference>
<reference evidence="14 15" key="1">
    <citation type="submission" date="2023-06" db="EMBL/GenBank/DDBJ databases">
        <title>Roseiconus lacunae JC819 isolated from Gulf of Mannar region, Tamil Nadu.</title>
        <authorList>
            <person name="Pk S."/>
            <person name="Ch S."/>
            <person name="Ch V.R."/>
        </authorList>
    </citation>
    <scope>NUCLEOTIDE SEQUENCE [LARGE SCALE GENOMIC DNA]</scope>
    <source>
        <strain evidence="14 15">JC819</strain>
    </source>
</reference>
<dbReference type="HAMAP" id="MF_00097">
    <property type="entry name" value="TMP_synthase"/>
    <property type="match status" value="1"/>
</dbReference>
<feature type="binding site" evidence="9">
    <location>
        <position position="215"/>
    </location>
    <ligand>
        <name>Mg(2+)</name>
        <dbReference type="ChEBI" id="CHEBI:18420"/>
    </ligand>
</feature>
<name>A0ABT7PQ50_9BACT</name>
<feature type="binding site" evidence="9">
    <location>
        <position position="234"/>
    </location>
    <ligand>
        <name>Mg(2+)</name>
        <dbReference type="ChEBI" id="CHEBI:18420"/>
    </ligand>
</feature>
<comment type="cofactor">
    <cofactor evidence="9">
        <name>Mg(2+)</name>
        <dbReference type="ChEBI" id="CHEBI:18420"/>
    </cofactor>
    <text evidence="9">Binds 1 Mg(2+) ion per subunit.</text>
</comment>
<evidence type="ECO:0000256" key="9">
    <source>
        <dbReference type="HAMAP-Rule" id="MF_00097"/>
    </source>
</evidence>
<evidence type="ECO:0000259" key="13">
    <source>
        <dbReference type="Pfam" id="PF17792"/>
    </source>
</evidence>
<dbReference type="RefSeq" id="WP_289166475.1">
    <property type="nucleotide sequence ID" value="NZ_JASZZN010000023.1"/>
</dbReference>
<dbReference type="EC" id="2.5.1.3" evidence="9"/>
<dbReference type="InterPro" id="IPR013785">
    <property type="entry name" value="Aldolase_TIM"/>
</dbReference>
<dbReference type="Proteomes" id="UP001239462">
    <property type="component" value="Unassembled WGS sequence"/>
</dbReference>
<feature type="binding site" evidence="9">
    <location>
        <position position="282"/>
    </location>
    <ligand>
        <name>4-amino-2-methyl-5-(diphosphooxymethyl)pyrimidine</name>
        <dbReference type="ChEBI" id="CHEBI:57841"/>
    </ligand>
</feature>
<dbReference type="PANTHER" id="PTHR20857:SF15">
    <property type="entry name" value="THIAMINE-PHOSPHATE SYNTHASE"/>
    <property type="match status" value="1"/>
</dbReference>
<evidence type="ECO:0000256" key="7">
    <source>
        <dbReference type="ARBA" id="ARBA00047851"/>
    </source>
</evidence>
<comment type="function">
    <text evidence="9">Condenses 4-methyl-5-(beta-hydroxyethyl)thiazole monophosphate (THZ-P) and 2-methyl-4-amino-5-hydroxymethyl pyrimidine pyrophosphate (HMP-PP) to form thiamine monophosphate (TMP).</text>
</comment>
<evidence type="ECO:0000256" key="1">
    <source>
        <dbReference type="ARBA" id="ARBA00005165"/>
    </source>
</evidence>
<evidence type="ECO:0000259" key="12">
    <source>
        <dbReference type="Pfam" id="PF02581"/>
    </source>
</evidence>
<comment type="similarity">
    <text evidence="9 10">Belongs to the thiamine-phosphate synthase family.</text>
</comment>
<comment type="pathway">
    <text evidence="1 9 11">Cofactor biosynthesis; thiamine diphosphate biosynthesis; thiamine phosphate from 4-amino-2-methyl-5-diphosphomethylpyrimidine and 4-methyl-5-(2-phosphoethyl)-thiazole: step 1/1.</text>
</comment>
<proteinExistence type="inferred from homology"/>
<dbReference type="GO" id="GO:0004789">
    <property type="term" value="F:thiamine-phosphate diphosphorylase activity"/>
    <property type="evidence" value="ECO:0007669"/>
    <property type="project" value="UniProtKB-EC"/>
</dbReference>
<evidence type="ECO:0000256" key="8">
    <source>
        <dbReference type="ARBA" id="ARBA00047883"/>
    </source>
</evidence>
<dbReference type="InterPro" id="IPR022998">
    <property type="entry name" value="ThiamineP_synth_TenI"/>
</dbReference>
<keyword evidence="3 9" id="KW-0479">Metal-binding</keyword>
<dbReference type="Gene3D" id="3.20.20.70">
    <property type="entry name" value="Aldolase class I"/>
    <property type="match status" value="1"/>
</dbReference>
<dbReference type="PANTHER" id="PTHR20857">
    <property type="entry name" value="THIAMINE-PHOSPHATE PYROPHOSPHORYLASE"/>
    <property type="match status" value="1"/>
</dbReference>
<sequence length="355" mass="38896">MESHSQETAYRILDASANRVAEGLRTIEEFFRFGLDDPVGTESIKSLRHDLTLAFGKLSRQSLLHSRNTDADVGTTIETPQEYRRSKLSDVLAAAAGRIQQSLRVIEEYGKTIDPIFAKQIEAIRYRAYTLLKDCELKAIRSDRTSKLTDAVLYVLIDCQKSDQALVDSVLRLHEAGVDVFQLRDKSATDRTLIRRGTAAAEALRQTSALLIINDRADIALITGADGVHVGQDELTVAQARRIVGDELLVGVSTHDINQVHEAIAVGADYIGCGPTFPSRTKAFASHAGLDFLAEVHRETKATPRPAFAIGGIDEDNVSQVLDQGFHRIAVTAAIHEANDPAAAATELRKKLCRE</sequence>
<feature type="domain" description="ThiD2" evidence="13">
    <location>
        <begin position="11"/>
        <end position="133"/>
    </location>
</feature>
<protein>
    <recommendedName>
        <fullName evidence="9">Thiamine-phosphate synthase</fullName>
        <shortName evidence="9">TP synthase</shortName>
        <shortName evidence="9">TPS</shortName>
        <ecNumber evidence="9">2.5.1.3</ecNumber>
    </recommendedName>
    <alternativeName>
        <fullName evidence="9">Thiamine-phosphate pyrophosphorylase</fullName>
        <shortName evidence="9">TMP pyrophosphorylase</shortName>
        <shortName evidence="9">TMP-PPase</shortName>
    </alternativeName>
</protein>
<feature type="binding site" evidence="9">
    <location>
        <position position="214"/>
    </location>
    <ligand>
        <name>4-amino-2-methyl-5-(diphosphooxymethyl)pyrimidine</name>
        <dbReference type="ChEBI" id="CHEBI:57841"/>
    </ligand>
</feature>
<dbReference type="SUPFAM" id="SSF51391">
    <property type="entry name" value="Thiamin phosphate synthase"/>
    <property type="match status" value="1"/>
</dbReference>
<dbReference type="InterPro" id="IPR034291">
    <property type="entry name" value="TMP_synthase"/>
</dbReference>
<comment type="catalytic activity">
    <reaction evidence="8 9 10">
        <text>2-[(2R,5Z)-2-carboxy-4-methylthiazol-5(2H)-ylidene]ethyl phosphate + 4-amino-2-methyl-5-(diphosphooxymethyl)pyrimidine + 2 H(+) = thiamine phosphate + CO2 + diphosphate</text>
        <dbReference type="Rhea" id="RHEA:47844"/>
        <dbReference type="ChEBI" id="CHEBI:15378"/>
        <dbReference type="ChEBI" id="CHEBI:16526"/>
        <dbReference type="ChEBI" id="CHEBI:33019"/>
        <dbReference type="ChEBI" id="CHEBI:37575"/>
        <dbReference type="ChEBI" id="CHEBI:57841"/>
        <dbReference type="ChEBI" id="CHEBI:62899"/>
        <dbReference type="EC" id="2.5.1.3"/>
    </reaction>
</comment>
<dbReference type="InterPro" id="IPR036206">
    <property type="entry name" value="ThiamineP_synth_sf"/>
</dbReference>
<dbReference type="InterPro" id="IPR041397">
    <property type="entry name" value="ThiD2"/>
</dbReference>